<evidence type="ECO:0000313" key="8">
    <source>
        <dbReference type="EMBL" id="GLI55136.1"/>
    </source>
</evidence>
<feature type="transmembrane region" description="Helical" evidence="6">
    <location>
        <begin position="199"/>
        <end position="218"/>
    </location>
</feature>
<dbReference type="Proteomes" id="UP001144471">
    <property type="component" value="Unassembled WGS sequence"/>
</dbReference>
<feature type="transmembrane region" description="Helical" evidence="6">
    <location>
        <begin position="134"/>
        <end position="151"/>
    </location>
</feature>
<name>A0A9W6GJT2_9FUSO</name>
<dbReference type="GO" id="GO:0005886">
    <property type="term" value="C:plasma membrane"/>
    <property type="evidence" value="ECO:0007669"/>
    <property type="project" value="UniProtKB-SubCell"/>
</dbReference>
<proteinExistence type="inferred from homology"/>
<evidence type="ECO:0000256" key="1">
    <source>
        <dbReference type="ARBA" id="ARBA00004651"/>
    </source>
</evidence>
<feature type="domain" description="VTT" evidence="7">
    <location>
        <begin position="71"/>
        <end position="184"/>
    </location>
</feature>
<evidence type="ECO:0000256" key="3">
    <source>
        <dbReference type="ARBA" id="ARBA00022692"/>
    </source>
</evidence>
<dbReference type="AlphaFoldDB" id="A0A9W6GJT2"/>
<evidence type="ECO:0000313" key="9">
    <source>
        <dbReference type="Proteomes" id="UP001144471"/>
    </source>
</evidence>
<feature type="transmembrane region" description="Helical" evidence="6">
    <location>
        <begin position="48"/>
        <end position="73"/>
    </location>
</feature>
<keyword evidence="2 6" id="KW-1003">Cell membrane</keyword>
<evidence type="ECO:0000256" key="5">
    <source>
        <dbReference type="ARBA" id="ARBA00023136"/>
    </source>
</evidence>
<gene>
    <name evidence="8" type="primary">ydjX</name>
    <name evidence="8" type="ORF">PM10SUCC1_06510</name>
</gene>
<dbReference type="InterPro" id="IPR032816">
    <property type="entry name" value="VTT_dom"/>
</dbReference>
<comment type="subcellular location">
    <subcellularLocation>
        <location evidence="1 6">Cell membrane</location>
        <topology evidence="1 6">Multi-pass membrane protein</topology>
    </subcellularLocation>
</comment>
<dbReference type="PANTHER" id="PTHR12677:SF59">
    <property type="entry name" value="GOLGI APPARATUS MEMBRANE PROTEIN TVP38-RELATED"/>
    <property type="match status" value="1"/>
</dbReference>
<dbReference type="Pfam" id="PF09335">
    <property type="entry name" value="VTT_dom"/>
    <property type="match status" value="1"/>
</dbReference>
<dbReference type="InterPro" id="IPR015414">
    <property type="entry name" value="TMEM64"/>
</dbReference>
<keyword evidence="9" id="KW-1185">Reference proteome</keyword>
<protein>
    <recommendedName>
        <fullName evidence="6">TVP38/TMEM64 family membrane protein</fullName>
    </recommendedName>
</protein>
<evidence type="ECO:0000259" key="7">
    <source>
        <dbReference type="Pfam" id="PF09335"/>
    </source>
</evidence>
<accession>A0A9W6GJT2</accession>
<evidence type="ECO:0000256" key="4">
    <source>
        <dbReference type="ARBA" id="ARBA00022989"/>
    </source>
</evidence>
<feature type="transmembrane region" description="Helical" evidence="6">
    <location>
        <begin position="6"/>
        <end position="27"/>
    </location>
</feature>
<evidence type="ECO:0000256" key="2">
    <source>
        <dbReference type="ARBA" id="ARBA00022475"/>
    </source>
</evidence>
<comment type="similarity">
    <text evidence="6">Belongs to the TVP38/TMEM64 family.</text>
</comment>
<organism evidence="8 9">
    <name type="scientific">Propionigenium maris DSM 9537</name>
    <dbReference type="NCBI Taxonomy" id="1123000"/>
    <lineage>
        <taxon>Bacteria</taxon>
        <taxon>Fusobacteriati</taxon>
        <taxon>Fusobacteriota</taxon>
        <taxon>Fusobacteriia</taxon>
        <taxon>Fusobacteriales</taxon>
        <taxon>Fusobacteriaceae</taxon>
        <taxon>Propionigenium</taxon>
    </lineage>
</organism>
<reference evidence="8" key="1">
    <citation type="submission" date="2022-12" db="EMBL/GenBank/DDBJ databases">
        <title>Reference genome sequencing for broad-spectrum identification of bacterial and archaeal isolates by mass spectrometry.</title>
        <authorList>
            <person name="Sekiguchi Y."/>
            <person name="Tourlousse D.M."/>
        </authorList>
    </citation>
    <scope>NUCLEOTIDE SEQUENCE</scope>
    <source>
        <strain evidence="8">10succ1</strain>
    </source>
</reference>
<dbReference type="RefSeq" id="WP_281833406.1">
    <property type="nucleotide sequence ID" value="NZ_BSDY01000002.1"/>
</dbReference>
<keyword evidence="4 6" id="KW-1133">Transmembrane helix</keyword>
<feature type="transmembrane region" description="Helical" evidence="6">
    <location>
        <begin position="163"/>
        <end position="187"/>
    </location>
</feature>
<dbReference type="EMBL" id="BSDY01000002">
    <property type="protein sequence ID" value="GLI55136.1"/>
    <property type="molecule type" value="Genomic_DNA"/>
</dbReference>
<dbReference type="PANTHER" id="PTHR12677">
    <property type="entry name" value="GOLGI APPARATUS MEMBRANE PROTEIN TVP38-RELATED"/>
    <property type="match status" value="1"/>
</dbReference>
<evidence type="ECO:0000256" key="6">
    <source>
        <dbReference type="RuleBase" id="RU366058"/>
    </source>
</evidence>
<comment type="caution">
    <text evidence="8">The sequence shown here is derived from an EMBL/GenBank/DDBJ whole genome shotgun (WGS) entry which is preliminary data.</text>
</comment>
<keyword evidence="3 6" id="KW-0812">Transmembrane</keyword>
<feature type="transmembrane region" description="Helical" evidence="6">
    <location>
        <begin position="79"/>
        <end position="105"/>
    </location>
</feature>
<keyword evidence="5 6" id="KW-0472">Membrane</keyword>
<sequence>MTEKRSGLSLGKVVGVVVIVVIVFLLFKTGAIEYLKDRRKMEAFIEGFGIWGPLVYIVAYILVTITGISAVPMTIAGGLIFGALFGVIYTVIGAGIGLSLAFLIARYIARGFIEKKFGDTEAFKKIDEGVKSQGWFILATTRLIPIFPFGIQNYVYGLTSIGFLQYSILSTIFIIPGTSVYVILAGAVASGDTAKATRLAIVASLIFFAITVVTKLVARKGKKS</sequence>